<dbReference type="KEGG" id="plyc:GXP70_11275"/>
<dbReference type="InterPro" id="IPR036412">
    <property type="entry name" value="HAD-like_sf"/>
</dbReference>
<dbReference type="RefSeq" id="WP_162356699.1">
    <property type="nucleotide sequence ID" value="NZ_CP048209.1"/>
</dbReference>
<accession>A0A6C0FTG7</accession>
<dbReference type="SUPFAM" id="SSF56784">
    <property type="entry name" value="HAD-like"/>
    <property type="match status" value="1"/>
</dbReference>
<dbReference type="AlphaFoldDB" id="A0A6C0FTG7"/>
<gene>
    <name evidence="1" type="ORF">GXP70_11275</name>
</gene>
<evidence type="ECO:0000313" key="1">
    <source>
        <dbReference type="EMBL" id="QHT60456.1"/>
    </source>
</evidence>
<keyword evidence="2" id="KW-1185">Reference proteome</keyword>
<dbReference type="PANTHER" id="PTHR43434:SF1">
    <property type="entry name" value="PHOSPHOGLYCOLATE PHOSPHATASE"/>
    <property type="match status" value="1"/>
</dbReference>
<dbReference type="InterPro" id="IPR006439">
    <property type="entry name" value="HAD-SF_hydro_IA"/>
</dbReference>
<dbReference type="SFLD" id="SFLDS00003">
    <property type="entry name" value="Haloacid_Dehalogenase"/>
    <property type="match status" value="1"/>
</dbReference>
<organism evidence="1 2">
    <name type="scientific">Paenibacillus lycopersici</name>
    <dbReference type="NCBI Taxonomy" id="2704462"/>
    <lineage>
        <taxon>Bacteria</taxon>
        <taxon>Bacillati</taxon>
        <taxon>Bacillota</taxon>
        <taxon>Bacilli</taxon>
        <taxon>Bacillales</taxon>
        <taxon>Paenibacillaceae</taxon>
        <taxon>Paenibacillus</taxon>
    </lineage>
</organism>
<sequence>MAIRGVIFDMDNTLLRSSINFAAMKRETADYLLRHGAVDRDLPIGDFTTSSLVALAQRSVVWNARMKQEIEALLAKHEEAGMIGAELEPGVMELVSTLRGRQRLAVLTNNAYRAAKLALETNGIEAYFDCIVAREQMAFMKPAPDGVLVILRRYPELGPHEWLSVGDSWIDGQAAQEAGVAFVAYGGDVGRMQERGVYPAGCIGSIGELLSYL</sequence>
<dbReference type="PANTHER" id="PTHR43434">
    <property type="entry name" value="PHOSPHOGLYCOLATE PHOSPHATASE"/>
    <property type="match status" value="1"/>
</dbReference>
<dbReference type="Gene3D" id="1.10.150.240">
    <property type="entry name" value="Putative phosphatase, domain 2"/>
    <property type="match status" value="1"/>
</dbReference>
<dbReference type="InterPro" id="IPR023214">
    <property type="entry name" value="HAD_sf"/>
</dbReference>
<keyword evidence="1" id="KW-0378">Hydrolase</keyword>
<dbReference type="SFLD" id="SFLDG01129">
    <property type="entry name" value="C1.5:_HAD__Beta-PGM__Phosphata"/>
    <property type="match status" value="1"/>
</dbReference>
<dbReference type="GO" id="GO:0006281">
    <property type="term" value="P:DNA repair"/>
    <property type="evidence" value="ECO:0007669"/>
    <property type="project" value="TreeGrafter"/>
</dbReference>
<dbReference type="EMBL" id="CP048209">
    <property type="protein sequence ID" value="QHT60456.1"/>
    <property type="molecule type" value="Genomic_DNA"/>
</dbReference>
<proteinExistence type="predicted"/>
<dbReference type="NCBIfam" id="TIGR01549">
    <property type="entry name" value="HAD-SF-IA-v1"/>
    <property type="match status" value="1"/>
</dbReference>
<reference evidence="1 2" key="1">
    <citation type="submission" date="2020-01" db="EMBL/GenBank/DDBJ databases">
        <title>Paenibacillus sp. nov., isolated from tomato rhizosphere.</title>
        <authorList>
            <person name="Weon H.-Y."/>
            <person name="Lee S.A."/>
        </authorList>
    </citation>
    <scope>NUCLEOTIDE SEQUENCE [LARGE SCALE GENOMIC DNA]</scope>
    <source>
        <strain evidence="1 2">12200R-189</strain>
    </source>
</reference>
<evidence type="ECO:0000313" key="2">
    <source>
        <dbReference type="Proteomes" id="UP000476064"/>
    </source>
</evidence>
<dbReference type="InterPro" id="IPR050155">
    <property type="entry name" value="HAD-like_hydrolase_sf"/>
</dbReference>
<protein>
    <submittedName>
        <fullName evidence="1">HAD family hydrolase</fullName>
    </submittedName>
</protein>
<dbReference type="InterPro" id="IPR023198">
    <property type="entry name" value="PGP-like_dom2"/>
</dbReference>
<dbReference type="PRINTS" id="PR00413">
    <property type="entry name" value="HADHALOGNASE"/>
</dbReference>
<dbReference type="GO" id="GO:0008967">
    <property type="term" value="F:phosphoglycolate phosphatase activity"/>
    <property type="evidence" value="ECO:0007669"/>
    <property type="project" value="TreeGrafter"/>
</dbReference>
<dbReference type="Gene3D" id="3.40.50.1000">
    <property type="entry name" value="HAD superfamily/HAD-like"/>
    <property type="match status" value="1"/>
</dbReference>
<name>A0A6C0FTG7_9BACL</name>
<dbReference type="Pfam" id="PF00702">
    <property type="entry name" value="Hydrolase"/>
    <property type="match status" value="1"/>
</dbReference>
<dbReference type="Proteomes" id="UP000476064">
    <property type="component" value="Chromosome"/>
</dbReference>